<proteinExistence type="predicted"/>
<comment type="caution">
    <text evidence="2">The sequence shown here is derived from an EMBL/GenBank/DDBJ whole genome shotgun (WGS) entry which is preliminary data.</text>
</comment>
<evidence type="ECO:0000313" key="2">
    <source>
        <dbReference type="EMBL" id="EAQ33186.1"/>
    </source>
</evidence>
<keyword evidence="3" id="KW-1185">Reference proteome</keyword>
<sequence>MEQLLLWLNTVGLTLGVLGALGLTIFTKDFIRINADGTETWGPPKGVSNEEWKSKNLKLRRNQKYFIPCSYIFIGSGFILQLICLWIPRL</sequence>
<evidence type="ECO:0000313" key="3">
    <source>
        <dbReference type="Proteomes" id="UP000016543"/>
    </source>
</evidence>
<reference evidence="2 3" key="1">
    <citation type="submission" date="2006-01" db="EMBL/GenBank/DDBJ databases">
        <authorList>
            <person name="Brettar I."/>
            <person name="Hofle M."/>
            <person name="Ferriera S."/>
            <person name="Johnson J."/>
            <person name="Kravitz S."/>
            <person name="Halpern A."/>
            <person name="Remington K."/>
            <person name="Beeson K."/>
            <person name="Tran B."/>
            <person name="Rogers Y.-H."/>
            <person name="Friedman R."/>
            <person name="Venter J.C."/>
        </authorList>
    </citation>
    <scope>NUCLEOTIDE SEQUENCE [LARGE SCALE GENOMIC DNA]</scope>
    <source>
        <strain evidence="2 3">OS145</strain>
    </source>
</reference>
<feature type="transmembrane region" description="Helical" evidence="1">
    <location>
        <begin position="6"/>
        <end position="26"/>
    </location>
</feature>
<keyword evidence="1" id="KW-1133">Transmembrane helix</keyword>
<feature type="transmembrane region" description="Helical" evidence="1">
    <location>
        <begin position="65"/>
        <end position="88"/>
    </location>
</feature>
<keyword evidence="1" id="KW-0812">Transmembrane</keyword>
<keyword evidence="1" id="KW-0472">Membrane</keyword>
<accession>A0ABP2CTM1</accession>
<dbReference type="EMBL" id="AAMX01000001">
    <property type="protein sequence ID" value="EAQ33186.1"/>
    <property type="molecule type" value="Genomic_DNA"/>
</dbReference>
<name>A0ABP2CTM1_9GAMM</name>
<gene>
    <name evidence="2" type="ORF">OS145_02420</name>
</gene>
<protein>
    <submittedName>
        <fullName evidence="2">Uncharacterized protein</fullName>
    </submittedName>
</protein>
<organism evidence="2 3">
    <name type="scientific">Idiomarina baltica OS145</name>
    <dbReference type="NCBI Taxonomy" id="314276"/>
    <lineage>
        <taxon>Bacteria</taxon>
        <taxon>Pseudomonadati</taxon>
        <taxon>Pseudomonadota</taxon>
        <taxon>Gammaproteobacteria</taxon>
        <taxon>Alteromonadales</taxon>
        <taxon>Idiomarinaceae</taxon>
        <taxon>Idiomarina</taxon>
    </lineage>
</organism>
<dbReference type="Proteomes" id="UP000016543">
    <property type="component" value="Unassembled WGS sequence"/>
</dbReference>
<evidence type="ECO:0000256" key="1">
    <source>
        <dbReference type="SAM" id="Phobius"/>
    </source>
</evidence>